<reference evidence="2 3" key="1">
    <citation type="submission" date="2018-12" db="EMBL/GenBank/DDBJ databases">
        <authorList>
            <person name="Feng G."/>
            <person name="Zhu H."/>
        </authorList>
    </citation>
    <scope>NUCLEOTIDE SEQUENCE [LARGE SCALE GENOMIC DNA]</scope>
    <source>
        <strain evidence="2 3">9PBR-2</strain>
    </source>
</reference>
<proteinExistence type="predicted"/>
<name>A0A428IZW8_9BACT</name>
<gene>
    <name evidence="2" type="ORF">EI290_18610</name>
</gene>
<organism evidence="2 3">
    <name type="scientific">Hymenobacter metallilatus</name>
    <dbReference type="NCBI Taxonomy" id="2493666"/>
    <lineage>
        <taxon>Bacteria</taxon>
        <taxon>Pseudomonadati</taxon>
        <taxon>Bacteroidota</taxon>
        <taxon>Cytophagia</taxon>
        <taxon>Cytophagales</taxon>
        <taxon>Hymenobacteraceae</taxon>
        <taxon>Hymenobacter</taxon>
    </lineage>
</organism>
<accession>A0A428IZW8</accession>
<dbReference type="Proteomes" id="UP000280066">
    <property type="component" value="Unassembled WGS sequence"/>
</dbReference>
<evidence type="ECO:0000256" key="1">
    <source>
        <dbReference type="SAM" id="MobiDB-lite"/>
    </source>
</evidence>
<dbReference type="AlphaFoldDB" id="A0A428IZW8"/>
<dbReference type="RefSeq" id="WP_125433172.1">
    <property type="nucleotide sequence ID" value="NZ_RWIS01000014.1"/>
</dbReference>
<feature type="compositionally biased region" description="Polar residues" evidence="1">
    <location>
        <begin position="81"/>
        <end position="94"/>
    </location>
</feature>
<feature type="region of interest" description="Disordered" evidence="1">
    <location>
        <begin position="1"/>
        <end position="59"/>
    </location>
</feature>
<dbReference type="OrthoDB" id="883588at2"/>
<protein>
    <submittedName>
        <fullName evidence="2">Uncharacterized protein</fullName>
    </submittedName>
</protein>
<comment type="caution">
    <text evidence="2">The sequence shown here is derived from an EMBL/GenBank/DDBJ whole genome shotgun (WGS) entry which is preliminary data.</text>
</comment>
<sequence length="133" mass="14378">MENTPQPTPTNEQPADEQAAHDGTPHYGDFGHPADPHAPRHYQAPTNDGSNDNPDEFSEFRGQHAAATEHYCMPEAIADPSQQRGHVEQNQATEAVQAAEDGTPGEQKAAYALDDPRMAGGDVYDLNDEQTGL</sequence>
<evidence type="ECO:0000313" key="3">
    <source>
        <dbReference type="Proteomes" id="UP000280066"/>
    </source>
</evidence>
<feature type="region of interest" description="Disordered" evidence="1">
    <location>
        <begin position="81"/>
        <end position="106"/>
    </location>
</feature>
<evidence type="ECO:0000313" key="2">
    <source>
        <dbReference type="EMBL" id="RSK25034.1"/>
    </source>
</evidence>
<dbReference type="EMBL" id="RWIS01000014">
    <property type="protein sequence ID" value="RSK25034.1"/>
    <property type="molecule type" value="Genomic_DNA"/>
</dbReference>
<keyword evidence="3" id="KW-1185">Reference proteome</keyword>
<feature type="compositionally biased region" description="Low complexity" evidence="1">
    <location>
        <begin position="1"/>
        <end position="13"/>
    </location>
</feature>